<proteinExistence type="predicted"/>
<comment type="caution">
    <text evidence="1">The sequence shown here is derived from an EMBL/GenBank/DDBJ whole genome shotgun (WGS) entry which is preliminary data.</text>
</comment>
<reference evidence="1" key="1">
    <citation type="journal article" date="2020" name="mSystems">
        <title>Genome- and Community-Level Interaction Insights into Carbon Utilization and Element Cycling Functions of Hydrothermarchaeota in Hydrothermal Sediment.</title>
        <authorList>
            <person name="Zhou Z."/>
            <person name="Liu Y."/>
            <person name="Xu W."/>
            <person name="Pan J."/>
            <person name="Luo Z.H."/>
            <person name="Li M."/>
        </authorList>
    </citation>
    <scope>NUCLEOTIDE SEQUENCE [LARGE SCALE GENOMIC DNA]</scope>
    <source>
        <strain evidence="1">SpSt-300</strain>
    </source>
</reference>
<protein>
    <submittedName>
        <fullName evidence="1">Uncharacterized protein</fullName>
    </submittedName>
</protein>
<organism evidence="1">
    <name type="scientific">Ammonifex degensii</name>
    <dbReference type="NCBI Taxonomy" id="42838"/>
    <lineage>
        <taxon>Bacteria</taxon>
        <taxon>Bacillati</taxon>
        <taxon>Bacillota</taxon>
        <taxon>Clostridia</taxon>
        <taxon>Thermoanaerobacterales</taxon>
        <taxon>Thermoanaerobacteraceae</taxon>
        <taxon>Ammonifex</taxon>
    </lineage>
</organism>
<name>A0A7C2IZA6_9THEO</name>
<accession>A0A7C2IZA6</accession>
<dbReference type="EMBL" id="DSMU01000042">
    <property type="protein sequence ID" value="HEL65181.1"/>
    <property type="molecule type" value="Genomic_DNA"/>
</dbReference>
<gene>
    <name evidence="1" type="ORF">ENQ34_00655</name>
</gene>
<sequence length="92" mass="10186">MGKVAFLAELFSDFSAEGRPLEGRRISPSSRRVDPADIAPGMDVLVLPDHVSGTVEAVYDRFVVIRAAKGYSFTVHRHDLLTGEAEMLERRV</sequence>
<evidence type="ECO:0000313" key="1">
    <source>
        <dbReference type="EMBL" id="HEL65181.1"/>
    </source>
</evidence>
<dbReference type="AlphaFoldDB" id="A0A7C2IZA6"/>